<dbReference type="EMBL" id="VTWS01000005">
    <property type="protein sequence ID" value="KAA9349729.1"/>
    <property type="molecule type" value="Genomic_DNA"/>
</dbReference>
<dbReference type="NCBIfam" id="NF004804">
    <property type="entry name" value="PRK06153.1-3"/>
    <property type="match status" value="1"/>
</dbReference>
<dbReference type="AlphaFoldDB" id="A0A5N1JG63"/>
<keyword evidence="4" id="KW-1185">Reference proteome</keyword>
<feature type="domain" description="DUF6791" evidence="2">
    <location>
        <begin position="10"/>
        <end position="159"/>
    </location>
</feature>
<dbReference type="RefSeq" id="WP_150879073.1">
    <property type="nucleotide sequence ID" value="NZ_VTWS01000005.1"/>
</dbReference>
<evidence type="ECO:0000259" key="2">
    <source>
        <dbReference type="Pfam" id="PF20590"/>
    </source>
</evidence>
<keyword evidence="3" id="KW-0808">Transferase</keyword>
<reference evidence="3 4" key="1">
    <citation type="submission" date="2019-09" db="EMBL/GenBank/DDBJ databases">
        <title>Genome Sequence of Larkinella sp MA1.</title>
        <authorList>
            <person name="Srinivasan S."/>
        </authorList>
    </citation>
    <scope>NUCLEOTIDE SEQUENCE [LARGE SCALE GENOMIC DNA]</scope>
    <source>
        <strain evidence="3 4">MA1</strain>
    </source>
</reference>
<proteinExistence type="predicted"/>
<evidence type="ECO:0000313" key="4">
    <source>
        <dbReference type="Proteomes" id="UP000326344"/>
    </source>
</evidence>
<evidence type="ECO:0000313" key="3">
    <source>
        <dbReference type="EMBL" id="KAA9349729.1"/>
    </source>
</evidence>
<dbReference type="Pfam" id="PF00899">
    <property type="entry name" value="ThiF"/>
    <property type="match status" value="1"/>
</dbReference>
<accession>A0A5N1JG63</accession>
<dbReference type="GO" id="GO:0016779">
    <property type="term" value="F:nucleotidyltransferase activity"/>
    <property type="evidence" value="ECO:0007669"/>
    <property type="project" value="UniProtKB-KW"/>
</dbReference>
<name>A0A5N1JG63_9BACT</name>
<dbReference type="InterPro" id="IPR035985">
    <property type="entry name" value="Ubiquitin-activating_enz"/>
</dbReference>
<feature type="domain" description="THIF-type NAD/FAD binding fold" evidence="1">
    <location>
        <begin position="171"/>
        <end position="298"/>
    </location>
</feature>
<dbReference type="InterPro" id="IPR046741">
    <property type="entry name" value="DUF6791"/>
</dbReference>
<comment type="caution">
    <text evidence="3">The sequence shown here is derived from an EMBL/GenBank/DDBJ whole genome shotgun (WGS) entry which is preliminary data.</text>
</comment>
<protein>
    <submittedName>
        <fullName evidence="3">ThiF family adenylyltransferase</fullName>
    </submittedName>
</protein>
<sequence length="396" mass="44733">MQQPLINRSPDLKRLRDEGYEIELKGPYLLVHHIPYLNTSRELCFGILVTSLDTSGQTTTRPSYHVIHFTGEYPHRSDGRRITGIEHQNCTQELYPGVIVQFAFSNKPPEGYADYYHKVTRYAEIISAPAKTLYPDTTEKTFKVVPMEDDAAPFQYLDTNSGRANIYQLNARLEGQKIAIVGLGGTGAYILDLVAKTPVWEIHQFDGDVLHTHNAFRSPGAASLEELDSEPLKVEYYRNKYSNMHKGIVAHPYYVTAANLSLLDMMNFVFISLDRNEARGLIASYLRSRGIAFIDVGLGVNLVGDRLTGMIRITTSTETQNAHLHKRLPVGEQGNNDYDANIQIAELNALNANLAVIKWKKLNNFYHDLEGEHNSLYAINNSELYNEDQVLTAQLR</sequence>
<dbReference type="Pfam" id="PF20590">
    <property type="entry name" value="DUF6791"/>
    <property type="match status" value="1"/>
</dbReference>
<gene>
    <name evidence="3" type="ORF">F0P93_19960</name>
</gene>
<dbReference type="NCBIfam" id="NF004805">
    <property type="entry name" value="PRK06153.1-4"/>
    <property type="match status" value="1"/>
</dbReference>
<keyword evidence="3" id="KW-0548">Nucleotidyltransferase</keyword>
<dbReference type="InterPro" id="IPR000594">
    <property type="entry name" value="ThiF_NAD_FAD-bd"/>
</dbReference>
<dbReference type="GO" id="GO:0008641">
    <property type="term" value="F:ubiquitin-like modifier activating enzyme activity"/>
    <property type="evidence" value="ECO:0007669"/>
    <property type="project" value="InterPro"/>
</dbReference>
<dbReference type="Gene3D" id="3.40.50.720">
    <property type="entry name" value="NAD(P)-binding Rossmann-like Domain"/>
    <property type="match status" value="1"/>
</dbReference>
<dbReference type="SUPFAM" id="SSF69572">
    <property type="entry name" value="Activating enzymes of the ubiquitin-like proteins"/>
    <property type="match status" value="1"/>
</dbReference>
<organism evidence="3 4">
    <name type="scientific">Larkinella humicola</name>
    <dbReference type="NCBI Taxonomy" id="2607654"/>
    <lineage>
        <taxon>Bacteria</taxon>
        <taxon>Pseudomonadati</taxon>
        <taxon>Bacteroidota</taxon>
        <taxon>Cytophagia</taxon>
        <taxon>Cytophagales</taxon>
        <taxon>Spirosomataceae</taxon>
        <taxon>Larkinella</taxon>
    </lineage>
</organism>
<dbReference type="CDD" id="cd01483">
    <property type="entry name" value="E1_enzyme_family"/>
    <property type="match status" value="1"/>
</dbReference>
<evidence type="ECO:0000259" key="1">
    <source>
        <dbReference type="Pfam" id="PF00899"/>
    </source>
</evidence>
<dbReference type="Proteomes" id="UP000326344">
    <property type="component" value="Unassembled WGS sequence"/>
</dbReference>